<sequence>DGQRRSTPRIRSRRPRPGAARGRPGGPRRALDVDAHPAGADHRLVAVDPAHPGAGRGGRGDRRRADLAHRGARQRAGHGDAGPGRRGARAAGPARAAPPYARTVDRGLGRQPDRRPGRAPRPGALGVPA</sequence>
<dbReference type="Proteomes" id="UP000002785">
    <property type="component" value="Chromosome"/>
</dbReference>
<feature type="compositionally biased region" description="Basic and acidic residues" evidence="1">
    <location>
        <begin position="58"/>
        <end position="69"/>
    </location>
</feature>
<feature type="compositionally biased region" description="Basic residues" evidence="1">
    <location>
        <begin position="1"/>
        <end position="16"/>
    </location>
</feature>
<feature type="non-terminal residue" evidence="2">
    <location>
        <position position="129"/>
    </location>
</feature>
<accession>D6XB73</accession>
<gene>
    <name evidence="2" type="ORF">SSEG_11282</name>
</gene>
<dbReference type="HOGENOM" id="CLU_1953554_0_0_11"/>
<evidence type="ECO:0000256" key="1">
    <source>
        <dbReference type="SAM" id="MobiDB-lite"/>
    </source>
</evidence>
<evidence type="ECO:0000313" key="2">
    <source>
        <dbReference type="EMBL" id="EFH29022.1"/>
    </source>
</evidence>
<keyword evidence="3" id="KW-1185">Reference proteome</keyword>
<feature type="region of interest" description="Disordered" evidence="1">
    <location>
        <begin position="1"/>
        <end position="129"/>
    </location>
</feature>
<proteinExistence type="predicted"/>
<feature type="compositionally biased region" description="Basic and acidic residues" evidence="1">
    <location>
        <begin position="29"/>
        <end position="45"/>
    </location>
</feature>
<reference evidence="2" key="1">
    <citation type="submission" date="2009-10" db="EMBL/GenBank/DDBJ databases">
        <title>The genome sequence of Streptomyces sviceus strain ATCC 29083.</title>
        <authorList>
            <consortium name="The Broad Institute Genome Sequencing Platform"/>
            <consortium name="Broad Institute Microbial Sequencing Center"/>
            <person name="Fischbach M."/>
            <person name="Godfrey P."/>
            <person name="Ward D."/>
            <person name="Young S."/>
            <person name="Zeng Q."/>
            <person name="Koehrsen M."/>
            <person name="Alvarado L."/>
            <person name="Berlin A.M."/>
            <person name="Bochicchio J."/>
            <person name="Borenstein D."/>
            <person name="Chapman S.B."/>
            <person name="Chen Z."/>
            <person name="Engels R."/>
            <person name="Freedman E."/>
            <person name="Gellesch M."/>
            <person name="Goldberg J."/>
            <person name="Griggs A."/>
            <person name="Gujja S."/>
            <person name="Heilman E.R."/>
            <person name="Heiman D.I."/>
            <person name="Hepburn T.A."/>
            <person name="Howarth C."/>
            <person name="Jen D."/>
            <person name="Larson L."/>
            <person name="Lewis B."/>
            <person name="Mehta T."/>
            <person name="Park D."/>
            <person name="Pearson M."/>
            <person name="Richards J."/>
            <person name="Roberts A."/>
            <person name="Saif S."/>
            <person name="Shea T.D."/>
            <person name="Shenoy N."/>
            <person name="Sisk P."/>
            <person name="Stolte C."/>
            <person name="Sykes S.N."/>
            <person name="Thomson T."/>
            <person name="Walk T."/>
            <person name="White J."/>
            <person name="Yandava C."/>
            <person name="Straight P."/>
            <person name="Clardy J."/>
            <person name="Hung D."/>
            <person name="Kolter R."/>
            <person name="Mekalanos J."/>
            <person name="Walker S."/>
            <person name="Walsh C.T."/>
            <person name="Wieland-Brown L.C."/>
            <person name="Haas B."/>
            <person name="Nusbaum C."/>
            <person name="Birren B."/>
        </authorList>
    </citation>
    <scope>NUCLEOTIDE SEQUENCE [LARGE SCALE GENOMIC DNA]</scope>
    <source>
        <strain evidence="2">ATCC 29083</strain>
    </source>
</reference>
<organism evidence="2 3">
    <name type="scientific">Streptomyces sviceus (strain ATCC 29083 / DSM 924 / JCM 4929 / NBRC 13980 / NCIMB 11184 / NRRL 5439 / UC 5370)</name>
    <dbReference type="NCBI Taxonomy" id="463191"/>
    <lineage>
        <taxon>Bacteria</taxon>
        <taxon>Bacillati</taxon>
        <taxon>Actinomycetota</taxon>
        <taxon>Actinomycetes</taxon>
        <taxon>Kitasatosporales</taxon>
        <taxon>Streptomycetaceae</taxon>
        <taxon>Streptomyces</taxon>
    </lineage>
</organism>
<dbReference type="AlphaFoldDB" id="D6XB73"/>
<feature type="compositionally biased region" description="Basic and acidic residues" evidence="1">
    <location>
        <begin position="103"/>
        <end position="116"/>
    </location>
</feature>
<dbReference type="EMBL" id="CM000951">
    <property type="protein sequence ID" value="EFH29022.1"/>
    <property type="molecule type" value="Genomic_DNA"/>
</dbReference>
<feature type="non-terminal residue" evidence="2">
    <location>
        <position position="1"/>
    </location>
</feature>
<evidence type="ECO:0000313" key="3">
    <source>
        <dbReference type="Proteomes" id="UP000002785"/>
    </source>
</evidence>
<feature type="compositionally biased region" description="Low complexity" evidence="1">
    <location>
        <begin position="89"/>
        <end position="102"/>
    </location>
</feature>
<protein>
    <submittedName>
        <fullName evidence="2">Uncharacterized protein</fullName>
    </submittedName>
</protein>
<feature type="compositionally biased region" description="Low complexity" evidence="1">
    <location>
        <begin position="120"/>
        <end position="129"/>
    </location>
</feature>
<name>D6XB73_STRX2</name>